<evidence type="ECO:0000313" key="4">
    <source>
        <dbReference type="Proteomes" id="UP000199601"/>
    </source>
</evidence>
<sequence>MNHLLLTASAAAGWQADGAPRHTGPDFGKASPIGLLIVVLLLIATLFLIRSMNRQLRKVPESFDPKHPEPDQAADEGTDAVDEADTQPPGQANGSERSPGPGDEPG</sequence>
<organism evidence="3 4">
    <name type="scientific">Mycobacterium europaeum</name>
    <dbReference type="NCBI Taxonomy" id="761804"/>
    <lineage>
        <taxon>Bacteria</taxon>
        <taxon>Bacillati</taxon>
        <taxon>Actinomycetota</taxon>
        <taxon>Actinomycetes</taxon>
        <taxon>Mycobacteriales</taxon>
        <taxon>Mycobacteriaceae</taxon>
        <taxon>Mycobacterium</taxon>
        <taxon>Mycobacterium simiae complex</taxon>
    </lineage>
</organism>
<feature type="region of interest" description="Disordered" evidence="1">
    <location>
        <begin position="59"/>
        <end position="106"/>
    </location>
</feature>
<keyword evidence="4" id="KW-1185">Reference proteome</keyword>
<evidence type="ECO:0000256" key="2">
    <source>
        <dbReference type="SAM" id="Phobius"/>
    </source>
</evidence>
<feature type="compositionally biased region" description="Acidic residues" evidence="1">
    <location>
        <begin position="72"/>
        <end position="85"/>
    </location>
</feature>
<evidence type="ECO:0000313" key="3">
    <source>
        <dbReference type="EMBL" id="CQD13643.1"/>
    </source>
</evidence>
<gene>
    <name evidence="3" type="ORF">BN000_03001</name>
</gene>
<dbReference type="Proteomes" id="UP000199601">
    <property type="component" value="Unassembled WGS sequence"/>
</dbReference>
<dbReference type="RefSeq" id="WP_085240457.1">
    <property type="nucleotide sequence ID" value="NZ_CP157315.1"/>
</dbReference>
<dbReference type="OrthoDB" id="4775389at2"/>
<name>A0A0U1DDT4_9MYCO</name>
<protein>
    <submittedName>
        <fullName evidence="3">Uncharacterized protein</fullName>
    </submittedName>
</protein>
<evidence type="ECO:0000256" key="1">
    <source>
        <dbReference type="SAM" id="MobiDB-lite"/>
    </source>
</evidence>
<keyword evidence="2" id="KW-0812">Transmembrane</keyword>
<reference evidence="4" key="1">
    <citation type="submission" date="2015-03" db="EMBL/GenBank/DDBJ databases">
        <authorList>
            <person name="Urmite Genomes"/>
        </authorList>
    </citation>
    <scope>NUCLEOTIDE SEQUENCE [LARGE SCALE GENOMIC DNA]</scope>
    <source>
        <strain evidence="4">CSUR P1344</strain>
    </source>
</reference>
<dbReference type="EMBL" id="CTEC01000001">
    <property type="protein sequence ID" value="CQD13643.1"/>
    <property type="molecule type" value="Genomic_DNA"/>
</dbReference>
<accession>A0A0U1DDT4</accession>
<keyword evidence="2" id="KW-0472">Membrane</keyword>
<proteinExistence type="predicted"/>
<feature type="compositionally biased region" description="Basic and acidic residues" evidence="1">
    <location>
        <begin position="59"/>
        <end position="70"/>
    </location>
</feature>
<feature type="transmembrane region" description="Helical" evidence="2">
    <location>
        <begin position="28"/>
        <end position="49"/>
    </location>
</feature>
<dbReference type="AlphaFoldDB" id="A0A0U1DDT4"/>
<dbReference type="STRING" id="761804.BN000_03001"/>
<keyword evidence="2" id="KW-1133">Transmembrane helix</keyword>